<dbReference type="EMBL" id="KQ420395">
    <property type="protein sequence ID" value="KOF80437.1"/>
    <property type="molecule type" value="Genomic_DNA"/>
</dbReference>
<reference evidence="1" key="1">
    <citation type="submission" date="2015-07" db="EMBL/GenBank/DDBJ databases">
        <title>MeaNS - Measles Nucleotide Surveillance Program.</title>
        <authorList>
            <person name="Tran T."/>
            <person name="Druce J."/>
        </authorList>
    </citation>
    <scope>NUCLEOTIDE SEQUENCE</scope>
    <source>
        <strain evidence="1">UCB-OBI-ISO-001</strain>
        <tissue evidence="1">Gonad</tissue>
    </source>
</reference>
<dbReference type="AlphaFoldDB" id="A0A0L8GU59"/>
<accession>A0A0L8GU59</accession>
<proteinExistence type="predicted"/>
<name>A0A0L8GU59_OCTBM</name>
<gene>
    <name evidence="1" type="ORF">OCBIM_22027909mg</name>
</gene>
<evidence type="ECO:0000313" key="1">
    <source>
        <dbReference type="EMBL" id="KOF80437.1"/>
    </source>
</evidence>
<protein>
    <submittedName>
        <fullName evidence="1">Uncharacterized protein</fullName>
    </submittedName>
</protein>
<organism evidence="1">
    <name type="scientific">Octopus bimaculoides</name>
    <name type="common">California two-spotted octopus</name>
    <dbReference type="NCBI Taxonomy" id="37653"/>
    <lineage>
        <taxon>Eukaryota</taxon>
        <taxon>Metazoa</taxon>
        <taxon>Spiralia</taxon>
        <taxon>Lophotrochozoa</taxon>
        <taxon>Mollusca</taxon>
        <taxon>Cephalopoda</taxon>
        <taxon>Coleoidea</taxon>
        <taxon>Octopodiformes</taxon>
        <taxon>Octopoda</taxon>
        <taxon>Incirrata</taxon>
        <taxon>Octopodidae</taxon>
        <taxon>Octopus</taxon>
    </lineage>
</organism>
<sequence length="93" mass="10877">MSQIKELEQACRDKGTEPGIHKHMSFDELNKVEIFEKPTAGTSTILLIRCSHCCCCCCSFTYFGFFTLFEGTFFNTHHYHHHHPHHHHLQHPP</sequence>